<dbReference type="InterPro" id="IPR050452">
    <property type="entry name" value="Metacaspase"/>
</dbReference>
<dbReference type="Gene3D" id="3.40.50.12660">
    <property type="match status" value="2"/>
</dbReference>
<keyword evidence="4" id="KW-1185">Reference proteome</keyword>
<comment type="similarity">
    <text evidence="1">Belongs to the peptidase C14B family.</text>
</comment>
<dbReference type="AlphaFoldDB" id="A0AAE0GLV5"/>
<name>A0AAE0GLV5_9CHLO</name>
<sequence>AQLRGCINDVRAMKQLLVQNGFTETRDTMVVLTDDQRDPNFRPTKHNILTAMHWLTAGCAPGDILFFHFSGHGAQQVDPSGVEEDGMDETICPCDFNQAGQISDNEIFMSLDEQCSMDANAYGRAGGAMTTAFVEALSNHPNHTYPTLMDNLHHNLRRHGFKQRPQLSSSQAFDINRPFTLFDIQPNQNPQIGLQFRKKKKPRRSYTGTPLGNMLMIGAAGYVGLMLAPGVADLVGHIGGNGIDALTDLGGGLGDMFGGLGDMFG</sequence>
<reference evidence="3 4" key="1">
    <citation type="journal article" date="2015" name="Genome Biol. Evol.">
        <title>Comparative Genomics of a Bacterivorous Green Alga Reveals Evolutionary Causalities and Consequences of Phago-Mixotrophic Mode of Nutrition.</title>
        <authorList>
            <person name="Burns J.A."/>
            <person name="Paasch A."/>
            <person name="Narechania A."/>
            <person name="Kim E."/>
        </authorList>
    </citation>
    <scope>NUCLEOTIDE SEQUENCE [LARGE SCALE GENOMIC DNA]</scope>
    <source>
        <strain evidence="3 4">PLY_AMNH</strain>
    </source>
</reference>
<dbReference type="PANTHER" id="PTHR48104">
    <property type="entry name" value="METACASPASE-4"/>
    <property type="match status" value="1"/>
</dbReference>
<gene>
    <name evidence="3" type="ORF">CYMTET_11722</name>
</gene>
<dbReference type="InterPro" id="IPR011600">
    <property type="entry name" value="Pept_C14_caspase"/>
</dbReference>
<dbReference type="EMBL" id="LGRX02004396">
    <property type="protein sequence ID" value="KAK3280423.1"/>
    <property type="molecule type" value="Genomic_DNA"/>
</dbReference>
<proteinExistence type="inferred from homology"/>
<evidence type="ECO:0000256" key="1">
    <source>
        <dbReference type="ARBA" id="ARBA00009005"/>
    </source>
</evidence>
<evidence type="ECO:0000313" key="4">
    <source>
        <dbReference type="Proteomes" id="UP001190700"/>
    </source>
</evidence>
<dbReference type="GO" id="GO:0005737">
    <property type="term" value="C:cytoplasm"/>
    <property type="evidence" value="ECO:0007669"/>
    <property type="project" value="TreeGrafter"/>
</dbReference>
<comment type="caution">
    <text evidence="3">The sequence shown here is derived from an EMBL/GenBank/DDBJ whole genome shotgun (WGS) entry which is preliminary data.</text>
</comment>
<protein>
    <recommendedName>
        <fullName evidence="2">Peptidase C14 caspase domain-containing protein</fullName>
    </recommendedName>
</protein>
<dbReference type="GO" id="GO:0006508">
    <property type="term" value="P:proteolysis"/>
    <property type="evidence" value="ECO:0007669"/>
    <property type="project" value="InterPro"/>
</dbReference>
<accession>A0AAE0GLV5</accession>
<dbReference type="GO" id="GO:0004197">
    <property type="term" value="F:cysteine-type endopeptidase activity"/>
    <property type="evidence" value="ECO:0007669"/>
    <property type="project" value="InterPro"/>
</dbReference>
<dbReference type="Pfam" id="PF00656">
    <property type="entry name" value="Peptidase_C14"/>
    <property type="match status" value="1"/>
</dbReference>
<feature type="domain" description="Peptidase C14 caspase" evidence="2">
    <location>
        <begin position="2"/>
        <end position="113"/>
    </location>
</feature>
<evidence type="ECO:0000313" key="3">
    <source>
        <dbReference type="EMBL" id="KAK3280423.1"/>
    </source>
</evidence>
<evidence type="ECO:0000259" key="2">
    <source>
        <dbReference type="Pfam" id="PF00656"/>
    </source>
</evidence>
<dbReference type="Proteomes" id="UP001190700">
    <property type="component" value="Unassembled WGS sequence"/>
</dbReference>
<dbReference type="PANTHER" id="PTHR48104:SF30">
    <property type="entry name" value="METACASPASE-1"/>
    <property type="match status" value="1"/>
</dbReference>
<dbReference type="SUPFAM" id="SSF52129">
    <property type="entry name" value="Caspase-like"/>
    <property type="match status" value="1"/>
</dbReference>
<feature type="non-terminal residue" evidence="3">
    <location>
        <position position="1"/>
    </location>
</feature>
<dbReference type="InterPro" id="IPR029030">
    <property type="entry name" value="Caspase-like_dom_sf"/>
</dbReference>
<organism evidence="3 4">
    <name type="scientific">Cymbomonas tetramitiformis</name>
    <dbReference type="NCBI Taxonomy" id="36881"/>
    <lineage>
        <taxon>Eukaryota</taxon>
        <taxon>Viridiplantae</taxon>
        <taxon>Chlorophyta</taxon>
        <taxon>Pyramimonadophyceae</taxon>
        <taxon>Pyramimonadales</taxon>
        <taxon>Pyramimonadaceae</taxon>
        <taxon>Cymbomonas</taxon>
    </lineage>
</organism>